<proteinExistence type="predicted"/>
<name>A0AAV9PTN9_9PEZI</name>
<dbReference type="EMBL" id="JAXLQG010000024">
    <property type="protein sequence ID" value="KAK5528976.1"/>
    <property type="molecule type" value="Genomic_DNA"/>
</dbReference>
<keyword evidence="2" id="KW-1185">Reference proteome</keyword>
<evidence type="ECO:0000313" key="1">
    <source>
        <dbReference type="EMBL" id="KAK5528976.1"/>
    </source>
</evidence>
<organism evidence="1 2">
    <name type="scientific">Vermiconidia calcicola</name>
    <dbReference type="NCBI Taxonomy" id="1690605"/>
    <lineage>
        <taxon>Eukaryota</taxon>
        <taxon>Fungi</taxon>
        <taxon>Dikarya</taxon>
        <taxon>Ascomycota</taxon>
        <taxon>Pezizomycotina</taxon>
        <taxon>Dothideomycetes</taxon>
        <taxon>Dothideomycetidae</taxon>
        <taxon>Mycosphaerellales</taxon>
        <taxon>Extremaceae</taxon>
        <taxon>Vermiconidia</taxon>
    </lineage>
</organism>
<evidence type="ECO:0000313" key="2">
    <source>
        <dbReference type="Proteomes" id="UP001345827"/>
    </source>
</evidence>
<dbReference type="Proteomes" id="UP001345827">
    <property type="component" value="Unassembled WGS sequence"/>
</dbReference>
<sequence>MDEKHQFYLLKPFNLIRLDTNPDPITNWLGRIVPDHSLPEQALPISSPFVTTPAQYNSKPYADMKFTVKATHASSPHGKLLIGKYSHQTTSDSTAKFQPLAVDYIRVKDDDALRQHLLTSTEILSQLRKHLTIGGKPVWVIVGFLAHGSHSTPAPALTKGVETAKTETTTNISATIPASTIAAASGAGFAIPPDFDPEIGWEGKRGHEIDLEYAIEWPCIFAVEYRSLSRVFRVGGLKVVTRAGPQGARTFEGRRSRGEDEMVVNAVEAGVVDMEISKELFWGEEPLSEVLKDQGEGEGEVEVREVGEVSFVVDGQ</sequence>
<protein>
    <submittedName>
        <fullName evidence="1">Uncharacterized protein</fullName>
    </submittedName>
</protein>
<gene>
    <name evidence="1" type="ORF">LTR25_010161</name>
</gene>
<dbReference type="AlphaFoldDB" id="A0AAV9PTN9"/>
<reference evidence="1 2" key="1">
    <citation type="submission" date="2023-06" db="EMBL/GenBank/DDBJ databases">
        <title>Black Yeasts Isolated from many extreme environments.</title>
        <authorList>
            <person name="Coleine C."/>
            <person name="Stajich J.E."/>
            <person name="Selbmann L."/>
        </authorList>
    </citation>
    <scope>NUCLEOTIDE SEQUENCE [LARGE SCALE GENOMIC DNA]</scope>
    <source>
        <strain evidence="1 2">CCFEE 5887</strain>
    </source>
</reference>
<comment type="caution">
    <text evidence="1">The sequence shown here is derived from an EMBL/GenBank/DDBJ whole genome shotgun (WGS) entry which is preliminary data.</text>
</comment>
<accession>A0AAV9PTN9</accession>